<dbReference type="AlphaFoldDB" id="A0AAU9ITD3"/>
<sequence length="162" mass="18566">MSQSLAKLQYSHLPINNTSKSRKISPSHKYEFTKNYVISTKAANHRLKTMERNTKGKDNANRSVEIKPKQRNLSFDPIKINHDERFSKLDALNTKSLLARSGLLSLQQRLLQIELSKAMKNLDNSFAEELSSFTQGNTFEKPLDNLYEKYLSYGNSIGIRLS</sequence>
<organism evidence="1 2">
    <name type="scientific">Blepharisma stoltei</name>
    <dbReference type="NCBI Taxonomy" id="1481888"/>
    <lineage>
        <taxon>Eukaryota</taxon>
        <taxon>Sar</taxon>
        <taxon>Alveolata</taxon>
        <taxon>Ciliophora</taxon>
        <taxon>Postciliodesmatophora</taxon>
        <taxon>Heterotrichea</taxon>
        <taxon>Heterotrichida</taxon>
        <taxon>Blepharismidae</taxon>
        <taxon>Blepharisma</taxon>
    </lineage>
</organism>
<keyword evidence="2" id="KW-1185">Reference proteome</keyword>
<name>A0AAU9ITD3_9CILI</name>
<reference evidence="1" key="1">
    <citation type="submission" date="2021-09" db="EMBL/GenBank/DDBJ databases">
        <authorList>
            <consortium name="AG Swart"/>
            <person name="Singh M."/>
            <person name="Singh A."/>
            <person name="Seah K."/>
            <person name="Emmerich C."/>
        </authorList>
    </citation>
    <scope>NUCLEOTIDE SEQUENCE</scope>
    <source>
        <strain evidence="1">ATCC30299</strain>
    </source>
</reference>
<protein>
    <submittedName>
        <fullName evidence="1">Uncharacterized protein</fullName>
    </submittedName>
</protein>
<proteinExistence type="predicted"/>
<dbReference type="Proteomes" id="UP001162131">
    <property type="component" value="Unassembled WGS sequence"/>
</dbReference>
<gene>
    <name evidence="1" type="ORF">BSTOLATCC_MIC15833</name>
</gene>
<accession>A0AAU9ITD3</accession>
<dbReference type="EMBL" id="CAJZBQ010000015">
    <property type="protein sequence ID" value="CAG9316403.1"/>
    <property type="molecule type" value="Genomic_DNA"/>
</dbReference>
<comment type="caution">
    <text evidence="1">The sequence shown here is derived from an EMBL/GenBank/DDBJ whole genome shotgun (WGS) entry which is preliminary data.</text>
</comment>
<evidence type="ECO:0000313" key="2">
    <source>
        <dbReference type="Proteomes" id="UP001162131"/>
    </source>
</evidence>
<evidence type="ECO:0000313" key="1">
    <source>
        <dbReference type="EMBL" id="CAG9316403.1"/>
    </source>
</evidence>